<evidence type="ECO:0000313" key="7">
    <source>
        <dbReference type="Proteomes" id="UP000234300"/>
    </source>
</evidence>
<reference evidence="6" key="3">
    <citation type="submission" date="2017-03" db="EMBL/GenBank/DDBJ databases">
        <authorList>
            <person name="Monnet C."/>
        </authorList>
    </citation>
    <scope>NUCLEOTIDE SEQUENCE [LARGE SCALE GENOMIC DNA]</scope>
    <source>
        <strain evidence="6">CNRZ 920</strain>
    </source>
</reference>
<accession>A0A2H1JHF2</accession>
<evidence type="ECO:0000256" key="1">
    <source>
        <dbReference type="SAM" id="Phobius"/>
    </source>
</evidence>
<dbReference type="Proteomes" id="UP000234300">
    <property type="component" value="Unassembled WGS sequence"/>
</dbReference>
<evidence type="ECO:0000313" key="6">
    <source>
        <dbReference type="Proteomes" id="UP000234289"/>
    </source>
</evidence>
<dbReference type="EMBL" id="NRHA01000013">
    <property type="protein sequence ID" value="PCC53569.1"/>
    <property type="molecule type" value="Genomic_DNA"/>
</dbReference>
<evidence type="ECO:0000313" key="4">
    <source>
        <dbReference type="EMBL" id="SMY00379.1"/>
    </source>
</evidence>
<reference evidence="2 5" key="1">
    <citation type="journal article" date="2017" name="Elife">
        <title>Extensive horizontal gene transfer in cheese-associated bacteria.</title>
        <authorList>
            <person name="Bonham K.S."/>
            <person name="Wolfe B.E."/>
            <person name="Dutton R.J."/>
        </authorList>
    </citation>
    <scope>NUCLEOTIDE SEQUENCE [LARGE SCALE GENOMIC DNA]</scope>
    <source>
        <strain evidence="2 5">738_8</strain>
    </source>
</reference>
<feature type="transmembrane region" description="Helical" evidence="1">
    <location>
        <begin position="24"/>
        <end position="46"/>
    </location>
</feature>
<name>A0A2H1JHF2_BREAU</name>
<evidence type="ECO:0000313" key="5">
    <source>
        <dbReference type="Proteomes" id="UP000217881"/>
    </source>
</evidence>
<organism evidence="3 6">
    <name type="scientific">Brevibacterium aurantiacum</name>
    <dbReference type="NCBI Taxonomy" id="273384"/>
    <lineage>
        <taxon>Bacteria</taxon>
        <taxon>Bacillati</taxon>
        <taxon>Actinomycetota</taxon>
        <taxon>Actinomycetes</taxon>
        <taxon>Micrococcales</taxon>
        <taxon>Brevibacteriaceae</taxon>
        <taxon>Brevibacterium</taxon>
    </lineage>
</organism>
<gene>
    <name evidence="3" type="ORF">BAUR920_02121</name>
    <name evidence="4" type="ORF">BAURA86_02950</name>
    <name evidence="2" type="ORF">CIK59_12815</name>
</gene>
<keyword evidence="1" id="KW-1133">Transmembrane helix</keyword>
<proteinExistence type="predicted"/>
<dbReference type="Proteomes" id="UP000217881">
    <property type="component" value="Unassembled WGS sequence"/>
</dbReference>
<sequence length="239" mass="26731">MMFFAAVEDPISIETWIHEQVQSFLMIGVPAIIVLSVAAGMIFVMAKMVLGDPVTRVLARSQTNDDTTASDVWDEAAVAVTRHDAAQTRWDQWHTDLDLLIEYPAIHDVAHENFAMRILDTAEAANCARDAWEGQPHSMSRLQGYRAAVDAFDKALRDGEHQATILGRGPSLDPVLKRVMDDAAHLVEILRRPDTTDDDRDRTMRALFKALKPVVGDQVVKIPEIEPFVMKQITTTKTK</sequence>
<evidence type="ECO:0000313" key="3">
    <source>
        <dbReference type="EMBL" id="SMX86955.1"/>
    </source>
</evidence>
<keyword evidence="1" id="KW-0472">Membrane</keyword>
<protein>
    <submittedName>
        <fullName evidence="3">Uncharacterized protein</fullName>
    </submittedName>
</protein>
<accession>A0A2A3ZPR2</accession>
<dbReference type="Proteomes" id="UP000234289">
    <property type="component" value="Unassembled WGS sequence"/>
</dbReference>
<reference evidence="3 7" key="2">
    <citation type="submission" date="2017-03" db="EMBL/GenBank/DDBJ databases">
        <authorList>
            <person name="Afonso C.L."/>
            <person name="Miller P.J."/>
            <person name="Scott M.A."/>
            <person name="Spackman E."/>
            <person name="Goraichik I."/>
            <person name="Dimitrov K.M."/>
            <person name="Suarez D.L."/>
            <person name="Swayne D.E."/>
        </authorList>
    </citation>
    <scope>NUCLEOTIDE SEQUENCE [LARGE SCALE GENOMIC DNA]</scope>
    <source>
        <strain evidence="4">8</strain>
        <strain evidence="7">8(6)</strain>
        <strain evidence="3">CNRZ 920</strain>
    </source>
</reference>
<dbReference type="RefSeq" id="WP_009882868.1">
    <property type="nucleotide sequence ID" value="NZ_AAGP01000011.1"/>
</dbReference>
<evidence type="ECO:0000313" key="2">
    <source>
        <dbReference type="EMBL" id="PCC53569.1"/>
    </source>
</evidence>
<dbReference type="AlphaFoldDB" id="A0A2H1JHF2"/>
<dbReference type="EMBL" id="FXZG01000012">
    <property type="protein sequence ID" value="SMX86955.1"/>
    <property type="molecule type" value="Genomic_DNA"/>
</dbReference>
<keyword evidence="1" id="KW-0812">Transmembrane</keyword>
<dbReference type="EMBL" id="FXZI01000011">
    <property type="protein sequence ID" value="SMY00379.1"/>
    <property type="molecule type" value="Genomic_DNA"/>
</dbReference>